<dbReference type="Gene3D" id="1.20.1070.10">
    <property type="entry name" value="Rhodopsin 7-helix transmembrane proteins"/>
    <property type="match status" value="1"/>
</dbReference>
<evidence type="ECO:0000313" key="3">
    <source>
        <dbReference type="WBParaSite" id="Pan_g5413.t1"/>
    </source>
</evidence>
<feature type="transmembrane region" description="Helical" evidence="1">
    <location>
        <begin position="255"/>
        <end position="275"/>
    </location>
</feature>
<name>A0A7E4W1V3_PANRE</name>
<dbReference type="Pfam" id="PF10321">
    <property type="entry name" value="7TM_GPCR_Srt"/>
    <property type="match status" value="1"/>
</dbReference>
<reference evidence="2" key="1">
    <citation type="journal article" date="2013" name="Genetics">
        <title>The draft genome and transcriptome of Panagrellus redivivus are shaped by the harsh demands of a free-living lifestyle.</title>
        <authorList>
            <person name="Srinivasan J."/>
            <person name="Dillman A.R."/>
            <person name="Macchietto M.G."/>
            <person name="Heikkinen L."/>
            <person name="Lakso M."/>
            <person name="Fracchia K.M."/>
            <person name="Antoshechkin I."/>
            <person name="Mortazavi A."/>
            <person name="Wong G."/>
            <person name="Sternberg P.W."/>
        </authorList>
    </citation>
    <scope>NUCLEOTIDE SEQUENCE [LARGE SCALE GENOMIC DNA]</scope>
    <source>
        <strain evidence="2">MT8872</strain>
    </source>
</reference>
<feature type="transmembrane region" description="Helical" evidence="1">
    <location>
        <begin position="183"/>
        <end position="206"/>
    </location>
</feature>
<feature type="transmembrane region" description="Helical" evidence="1">
    <location>
        <begin position="58"/>
        <end position="81"/>
    </location>
</feature>
<keyword evidence="1" id="KW-0812">Transmembrane</keyword>
<feature type="transmembrane region" description="Helical" evidence="1">
    <location>
        <begin position="218"/>
        <end position="243"/>
    </location>
</feature>
<dbReference type="WBParaSite" id="Pan_g5413.t1">
    <property type="protein sequence ID" value="Pan_g5413.t1"/>
    <property type="gene ID" value="Pan_g5413"/>
</dbReference>
<sequence>MSSAVDFVAVDKPFTDRERIGIGLVYLITALFTLILHSMVVIMFMFHKDLRCQNVYRIMLIIGICECLQEVSHVYSGIVVLTQTKYSLFLDGFLGGLANSAWIAMIALSLVLAVERLFIFRKLSPSRNYSGIYFFFCIICLIYGSTFFAVYLTTYTGIEFDILHCYWSYNDGPWSDIVSLTEYYTTVPLLILTFLVYIAIFVIIIAMKKNTSANRNKAEYRLLITSFFNFIYATALICCWHYYALFLPDSPWTSIVINVGWIAFGALNPVMYLTMNR</sequence>
<keyword evidence="1" id="KW-0472">Membrane</keyword>
<evidence type="ECO:0000256" key="1">
    <source>
        <dbReference type="SAM" id="Phobius"/>
    </source>
</evidence>
<organism evidence="2 3">
    <name type="scientific">Panagrellus redivivus</name>
    <name type="common">Microworm</name>
    <dbReference type="NCBI Taxonomy" id="6233"/>
    <lineage>
        <taxon>Eukaryota</taxon>
        <taxon>Metazoa</taxon>
        <taxon>Ecdysozoa</taxon>
        <taxon>Nematoda</taxon>
        <taxon>Chromadorea</taxon>
        <taxon>Rhabditida</taxon>
        <taxon>Tylenchina</taxon>
        <taxon>Panagrolaimomorpha</taxon>
        <taxon>Panagrolaimoidea</taxon>
        <taxon>Panagrolaimidae</taxon>
        <taxon>Panagrellus</taxon>
    </lineage>
</organism>
<proteinExistence type="predicted"/>
<dbReference type="PANTHER" id="PTHR23021">
    <property type="entry name" value="SERPENTINE RECEPTOR, CLASS T"/>
    <property type="match status" value="1"/>
</dbReference>
<evidence type="ECO:0000313" key="2">
    <source>
        <dbReference type="Proteomes" id="UP000492821"/>
    </source>
</evidence>
<dbReference type="InterPro" id="IPR019425">
    <property type="entry name" value="7TM_GPCR_serpentine_rcpt_Srt"/>
</dbReference>
<keyword evidence="1" id="KW-1133">Transmembrane helix</keyword>
<protein>
    <submittedName>
        <fullName evidence="3">G_PROTEIN_RECEP_F1_2 domain-containing protein</fullName>
    </submittedName>
</protein>
<dbReference type="Proteomes" id="UP000492821">
    <property type="component" value="Unassembled WGS sequence"/>
</dbReference>
<feature type="transmembrane region" description="Helical" evidence="1">
    <location>
        <begin position="101"/>
        <end position="119"/>
    </location>
</feature>
<feature type="transmembrane region" description="Helical" evidence="1">
    <location>
        <begin position="20"/>
        <end position="46"/>
    </location>
</feature>
<dbReference type="SUPFAM" id="SSF81321">
    <property type="entry name" value="Family A G protein-coupled receptor-like"/>
    <property type="match status" value="1"/>
</dbReference>
<accession>A0A7E4W1V3</accession>
<reference evidence="3" key="2">
    <citation type="submission" date="2020-10" db="UniProtKB">
        <authorList>
            <consortium name="WormBaseParasite"/>
        </authorList>
    </citation>
    <scope>IDENTIFICATION</scope>
</reference>
<keyword evidence="2" id="KW-1185">Reference proteome</keyword>
<dbReference type="AlphaFoldDB" id="A0A7E4W1V3"/>
<feature type="transmembrane region" description="Helical" evidence="1">
    <location>
        <begin position="131"/>
        <end position="152"/>
    </location>
</feature>